<evidence type="ECO:0000256" key="1">
    <source>
        <dbReference type="SAM" id="MobiDB-lite"/>
    </source>
</evidence>
<keyword evidence="2" id="KW-0472">Membrane</keyword>
<keyword evidence="4" id="KW-1185">Reference proteome</keyword>
<feature type="region of interest" description="Disordered" evidence="1">
    <location>
        <begin position="404"/>
        <end position="424"/>
    </location>
</feature>
<dbReference type="AlphaFoldDB" id="A0A5M6DI51"/>
<dbReference type="RefSeq" id="WP_150074363.1">
    <property type="nucleotide sequence ID" value="NZ_VWOX01000001.1"/>
</dbReference>
<comment type="caution">
    <text evidence="3">The sequence shown here is derived from an EMBL/GenBank/DDBJ whole genome shotgun (WGS) entry which is preliminary data.</text>
</comment>
<evidence type="ECO:0000313" key="4">
    <source>
        <dbReference type="Proteomes" id="UP000324479"/>
    </source>
</evidence>
<proteinExistence type="predicted"/>
<protein>
    <submittedName>
        <fullName evidence="3">Uncharacterized protein</fullName>
    </submittedName>
</protein>
<keyword evidence="2" id="KW-0812">Transmembrane</keyword>
<evidence type="ECO:0000256" key="2">
    <source>
        <dbReference type="SAM" id="Phobius"/>
    </source>
</evidence>
<reference evidence="3 4" key="1">
    <citation type="submission" date="2019-08" db="EMBL/GenBank/DDBJ databases">
        <authorList>
            <person name="Dhanesh K."/>
            <person name="Kumar G."/>
            <person name="Sasikala C."/>
            <person name="Venkata Ramana C."/>
        </authorList>
    </citation>
    <scope>NUCLEOTIDE SEQUENCE [LARGE SCALE GENOMIC DNA]</scope>
    <source>
        <strain evidence="3 4">JC645</strain>
    </source>
</reference>
<sequence>MGREATDNQSLAGQVWRVDRRVWKLAGFYLMVIAVSVSGTAIAAPPWLQDLVHPFRRHGHPPETCEDDAVETLAANIDWLEHQIDHWGTIVAKSPDVWGEARLTKYRREIEEQLSAQVKNFDEGRLTGASFVRDQALLAAAIGIGTGGAAAPEAQSLLGPSEANAIELNFVDNAALGGFGLSTEETTLFGDALKLEQTAVLDQHKRYLEHLSELRRINEGDDASDAPGYSINLVRLPVSVLPGSHSRHGYGAEITVTANMHLEDDLLPSLFRDLVVNDLVDHLALPLTRFLNTDPRQLDQLFRQFESKERLINDLNREISQNGVLVTDRETLIELIEYATPDKIDLSRLRFVSLTKERLALVGKVREQDLVEFKRELEALVWLFDQLQNQADAIVSQKRKQIDALGNSKPKTNQTQDKGPKESTATGLEMRLQVQAAEKELALWSQVRSNLADAQQSISKRFEGIDGDIRQLEQLVTSIQQLGARLDQLVSGVSLSTSLTRRSRLPVPPTQLTELYGFESLGHLALESHRAFRNDLVNREVVHLTDVQAFLREEIQAAYELVSRPAMRAFWDPELVTSESELILGDHGMFDPVSVAEAMPATSLVDLVRLRRTDQIDARRDAVLSQLGGELQHRATGTFVWGIYVLSRLLNERLIEDMRRYQITEIGGVEDGGWLTFYGPDPSPQARELFSAYVSARWPLRVFTIDPVVTEQNIADSASIYRQMQFAAAIAVASGEMSANGAMQFVRQLQRDMATIDVNRTIVGFVHGEDTFGWRFYPRFQTAPVQNNAVTLVRDLIGGGPTDRQLMRQRELEPGMRECVAVILAPSFIKDVSLDTRANWFKLVKPSHSALSMQEVAEQSRAITQMKRAAQRCIARPDLYRQGDVDRMLRRVDQLENELPLQTLQCQIPESNTLGGFEMFSSGTRELAPELLGWYGSPGYDPAVDDQTFFLVGDNFSVHETKVIAGTKAIDERTMLSRQILQVTLPKGLPVIQDERLGLSYVDRNQQCRILESYDGFVDVHVATPYGVSGHLLLPVIKHQNQSCEPPILVPTLTDASVRLQVPLEFKNGVYAATAPLLTPEMPLATLVVPPGNGLDGAGDLATVTLYPSHAGNQLPPITWKNVRASDARYVIGLPQVVDEVAKTGALTKSLGGYLAWWLNALQTAGKDVTPVIAGEVEIELTAALAVGGGPAVPAAGQTKWVVKPFVR</sequence>
<feature type="transmembrane region" description="Helical" evidence="2">
    <location>
        <begin position="26"/>
        <end position="48"/>
    </location>
</feature>
<keyword evidence="2" id="KW-1133">Transmembrane helix</keyword>
<gene>
    <name evidence="3" type="ORF">FYK55_02145</name>
</gene>
<name>A0A5M6DI51_9BACT</name>
<organism evidence="3 4">
    <name type="scientific">Roseiconus nitratireducens</name>
    <dbReference type="NCBI Taxonomy" id="2605748"/>
    <lineage>
        <taxon>Bacteria</taxon>
        <taxon>Pseudomonadati</taxon>
        <taxon>Planctomycetota</taxon>
        <taxon>Planctomycetia</taxon>
        <taxon>Pirellulales</taxon>
        <taxon>Pirellulaceae</taxon>
        <taxon>Roseiconus</taxon>
    </lineage>
</organism>
<evidence type="ECO:0000313" key="3">
    <source>
        <dbReference type="EMBL" id="KAA5547224.1"/>
    </source>
</evidence>
<dbReference type="EMBL" id="VWOX01000001">
    <property type="protein sequence ID" value="KAA5547224.1"/>
    <property type="molecule type" value="Genomic_DNA"/>
</dbReference>
<dbReference type="Proteomes" id="UP000324479">
    <property type="component" value="Unassembled WGS sequence"/>
</dbReference>
<accession>A0A5M6DI51</accession>